<keyword evidence="2" id="KW-1185">Reference proteome</keyword>
<evidence type="ECO:0000313" key="2">
    <source>
        <dbReference type="Proteomes" id="UP000265520"/>
    </source>
</evidence>
<feature type="non-terminal residue" evidence="1">
    <location>
        <position position="117"/>
    </location>
</feature>
<dbReference type="Proteomes" id="UP000265520">
    <property type="component" value="Unassembled WGS sequence"/>
</dbReference>
<sequence>MATKRKNIFSVTDDVCLCLSLGGSHACRFPSCCETFHQTHFAKKPKLALQGNNICNVGAAVPVARRARNWAFSTALVLYDDPWRIKKVLTQSDLGNNCNILIKRELAKDLIVPVLGG</sequence>
<protein>
    <submittedName>
        <fullName evidence="1">B3 domain-containing protein</fullName>
    </submittedName>
</protein>
<comment type="caution">
    <text evidence="1">The sequence shown here is derived from an EMBL/GenBank/DDBJ whole genome shotgun (WGS) entry which is preliminary data.</text>
</comment>
<proteinExistence type="predicted"/>
<organism evidence="1 2">
    <name type="scientific">Trifolium medium</name>
    <dbReference type="NCBI Taxonomy" id="97028"/>
    <lineage>
        <taxon>Eukaryota</taxon>
        <taxon>Viridiplantae</taxon>
        <taxon>Streptophyta</taxon>
        <taxon>Embryophyta</taxon>
        <taxon>Tracheophyta</taxon>
        <taxon>Spermatophyta</taxon>
        <taxon>Magnoliopsida</taxon>
        <taxon>eudicotyledons</taxon>
        <taxon>Gunneridae</taxon>
        <taxon>Pentapetalae</taxon>
        <taxon>rosids</taxon>
        <taxon>fabids</taxon>
        <taxon>Fabales</taxon>
        <taxon>Fabaceae</taxon>
        <taxon>Papilionoideae</taxon>
        <taxon>50 kb inversion clade</taxon>
        <taxon>NPAAA clade</taxon>
        <taxon>Hologalegina</taxon>
        <taxon>IRL clade</taxon>
        <taxon>Trifolieae</taxon>
        <taxon>Trifolium</taxon>
    </lineage>
</organism>
<name>A0A392PXL8_9FABA</name>
<reference evidence="1 2" key="1">
    <citation type="journal article" date="2018" name="Front. Plant Sci.">
        <title>Red Clover (Trifolium pratense) and Zigzag Clover (T. medium) - A Picture of Genomic Similarities and Differences.</title>
        <authorList>
            <person name="Dluhosova J."/>
            <person name="Istvanek J."/>
            <person name="Nedelnik J."/>
            <person name="Repkova J."/>
        </authorList>
    </citation>
    <scope>NUCLEOTIDE SEQUENCE [LARGE SCALE GENOMIC DNA]</scope>
    <source>
        <strain evidence="2">cv. 10/8</strain>
        <tissue evidence="1">Leaf</tissue>
    </source>
</reference>
<evidence type="ECO:0000313" key="1">
    <source>
        <dbReference type="EMBL" id="MCI16858.1"/>
    </source>
</evidence>
<dbReference type="AlphaFoldDB" id="A0A392PXL8"/>
<accession>A0A392PXL8</accession>
<dbReference type="EMBL" id="LXQA010102760">
    <property type="protein sequence ID" value="MCI16858.1"/>
    <property type="molecule type" value="Genomic_DNA"/>
</dbReference>